<evidence type="ECO:0000256" key="5">
    <source>
        <dbReference type="ARBA" id="ARBA00022729"/>
    </source>
</evidence>
<keyword evidence="9 18" id="KW-0472">Membrane</keyword>
<keyword evidence="13" id="KW-0807">Transducer</keyword>
<gene>
    <name evidence="20" type="ORF">MAR_001735</name>
</gene>
<evidence type="ECO:0000256" key="8">
    <source>
        <dbReference type="ARBA" id="ARBA00023040"/>
    </source>
</evidence>
<keyword evidence="10" id="KW-1015">Disulfide bond</keyword>
<evidence type="ECO:0000256" key="1">
    <source>
        <dbReference type="ARBA" id="ARBA00004487"/>
    </source>
</evidence>
<accession>A0ABY7FCN5</accession>
<feature type="transmembrane region" description="Helical" evidence="18">
    <location>
        <begin position="775"/>
        <end position="795"/>
    </location>
</feature>
<keyword evidence="21" id="KW-1185">Reference proteome</keyword>
<keyword evidence="5" id="KW-0732">Signal</keyword>
<feature type="compositionally biased region" description="Basic and acidic residues" evidence="17">
    <location>
        <begin position="146"/>
        <end position="158"/>
    </location>
</feature>
<dbReference type="Pfam" id="PF00003">
    <property type="entry name" value="7tm_3"/>
    <property type="match status" value="1"/>
</dbReference>
<reference evidence="20" key="1">
    <citation type="submission" date="2022-11" db="EMBL/GenBank/DDBJ databases">
        <title>Centuries of genome instability and evolution in soft-shell clam transmissible cancer (bioRxiv).</title>
        <authorList>
            <person name="Hart S.F.M."/>
            <person name="Yonemitsu M.A."/>
            <person name="Giersch R.M."/>
            <person name="Beal B.F."/>
            <person name="Arriagada G."/>
            <person name="Davis B.W."/>
            <person name="Ostrander E.A."/>
            <person name="Goff S.P."/>
            <person name="Metzger M.J."/>
        </authorList>
    </citation>
    <scope>NUCLEOTIDE SEQUENCE</scope>
    <source>
        <strain evidence="20">MELC-2E11</strain>
        <tissue evidence="20">Siphon/mantle</tissue>
    </source>
</reference>
<evidence type="ECO:0000313" key="20">
    <source>
        <dbReference type="EMBL" id="WAR19897.1"/>
    </source>
</evidence>
<proteinExistence type="inferred from homology"/>
<name>A0ABY7FCN5_MYAAR</name>
<comment type="subcellular location">
    <subcellularLocation>
        <location evidence="1">Cell projection</location>
        <location evidence="1">Neuron projection</location>
    </subcellularLocation>
    <subcellularLocation>
        <location evidence="16">Postsynaptic cell membrane</location>
        <topology evidence="16">Multi-pass membrane protein</topology>
    </subcellularLocation>
</comment>
<evidence type="ECO:0000256" key="16">
    <source>
        <dbReference type="ARBA" id="ARBA00034104"/>
    </source>
</evidence>
<feature type="domain" description="G-protein coupled receptors family 3 profile" evidence="19">
    <location>
        <begin position="731"/>
        <end position="886"/>
    </location>
</feature>
<dbReference type="SUPFAM" id="SSF57184">
    <property type="entry name" value="Growth factor receptor domain"/>
    <property type="match status" value="1"/>
</dbReference>
<evidence type="ECO:0000256" key="15">
    <source>
        <dbReference type="ARBA" id="ARBA00023273"/>
    </source>
</evidence>
<evidence type="ECO:0000256" key="7">
    <source>
        <dbReference type="ARBA" id="ARBA00023018"/>
    </source>
</evidence>
<evidence type="ECO:0000256" key="14">
    <source>
        <dbReference type="ARBA" id="ARBA00023257"/>
    </source>
</evidence>
<evidence type="ECO:0000256" key="6">
    <source>
        <dbReference type="ARBA" id="ARBA00022989"/>
    </source>
</evidence>
<dbReference type="InterPro" id="IPR043458">
    <property type="entry name" value="GPR158/179"/>
</dbReference>
<keyword evidence="6 18" id="KW-1133">Transmembrane helix</keyword>
<keyword evidence="14" id="KW-0628">Postsynaptic cell membrane</keyword>
<evidence type="ECO:0000256" key="2">
    <source>
        <dbReference type="ARBA" id="ARBA00007242"/>
    </source>
</evidence>
<dbReference type="PANTHER" id="PTHR32546">
    <property type="entry name" value="G-PROTEIN COUPLED RECEPTOR 158-RELATED"/>
    <property type="match status" value="1"/>
</dbReference>
<dbReference type="PANTHER" id="PTHR32546:SF29">
    <property type="entry name" value="G-PROTEIN COUPLED RECEPTORS FAMILY 3 PROFILE DOMAIN-CONTAINING PROTEIN"/>
    <property type="match status" value="1"/>
</dbReference>
<dbReference type="InterPro" id="IPR017978">
    <property type="entry name" value="GPCR_3_C"/>
</dbReference>
<evidence type="ECO:0000256" key="10">
    <source>
        <dbReference type="ARBA" id="ARBA00023157"/>
    </source>
</evidence>
<feature type="transmembrane region" description="Helical" evidence="18">
    <location>
        <begin position="689"/>
        <end position="714"/>
    </location>
</feature>
<dbReference type="Proteomes" id="UP001164746">
    <property type="component" value="Chromosome 11"/>
</dbReference>
<protein>
    <submittedName>
        <fullName evidence="20">Y1760-like protein</fullName>
    </submittedName>
</protein>
<evidence type="ECO:0000259" key="19">
    <source>
        <dbReference type="PROSITE" id="PS50259"/>
    </source>
</evidence>
<evidence type="ECO:0000256" key="11">
    <source>
        <dbReference type="ARBA" id="ARBA00023170"/>
    </source>
</evidence>
<keyword evidence="4 18" id="KW-0812">Transmembrane</keyword>
<feature type="transmembrane region" description="Helical" evidence="18">
    <location>
        <begin position="822"/>
        <end position="842"/>
    </location>
</feature>
<feature type="compositionally biased region" description="Basic and acidic residues" evidence="17">
    <location>
        <begin position="167"/>
        <end position="177"/>
    </location>
</feature>
<sequence length="886" mass="101218">LPSTFGTADFRPQGLPCYADVVQQALEYVFQLRGGNCVGGTGEVLPLQFDVTVWNQYTDPAISKYFAFCPYAYKKNGTVRSHDISLFYDYLDPGTEWLNNSSLSEVEEIYPVATLEDGHWTMPYFDCGGGDIWMMLFHDGAYMEGRENDSDDERRSEDEANGEADDRDGRFVESQEHPEFMQSREIKNLKPYYSGSTLDDRNAEMRKSIYYIRQNWDEYSTFTELLKNLFLNYGGHFEFEDKATKDDFENLMCKKRTWLCEDDLLEKREVTYEAVRLYTSDEGYRRIYRLCNHVFRDENCLVSVEEIRAVVFLIELISIDLYNYCMVHPASRNFRGTVWRGLVLGEEDFSLFRTLRSAPLQDRNIAVPLVLFSASSKLRIARKFIKHRMKEAEKQGKQLHPIVYKINIIGLKSDFITHFKKRFPRLTLTTIGAVDIHEISRHPGEREVLLRGPYTLILDVFEDAGDLVGRPCSVLEALVITSNRDHITTSVPGPEDDLARKMYGAMVTVTRAEYCVEYYRKKGLAKDEEEYESILSEGQKTLDYLWDISVEQFSNAPTHAYVINCTYRGVATIDIELTHIDINQCDEGDGVTSGLDVFRGTHMCQPTTLCSPLQGLGFMPGAYVCICRDGYYFPDTSATTKAYSGSTIEAQFRELGNVEEGLYRCAACAAGCDTCNDASPCLHERNRALVVPLLLLNTITVIGIAAVAVATYLYRFEPMYVQMSATTVAWCRVRIWPINLGFFLMYSSLILKTWRISMIFTVGTQKRVRLPDQVLMQRLGLLLLLVVTVLATWTGTNTPEVRTLKTTDELKFFMCDHGPWEYGIIGAEILFLLYGVYLCFTVRKAPAHFNESKHITWAVYNAIILGSFTRLFVSVVGPDMVIVLHR</sequence>
<evidence type="ECO:0000256" key="12">
    <source>
        <dbReference type="ARBA" id="ARBA00023180"/>
    </source>
</evidence>
<comment type="similarity">
    <text evidence="2">Belongs to the G-protein coupled receptor 3 family.</text>
</comment>
<keyword evidence="3" id="KW-1003">Cell membrane</keyword>
<dbReference type="Gene3D" id="3.30.450.20">
    <property type="entry name" value="PAS domain"/>
    <property type="match status" value="1"/>
</dbReference>
<feature type="transmembrane region" description="Helical" evidence="18">
    <location>
        <begin position="854"/>
        <end position="876"/>
    </location>
</feature>
<evidence type="ECO:0000256" key="4">
    <source>
        <dbReference type="ARBA" id="ARBA00022692"/>
    </source>
</evidence>
<keyword evidence="7" id="KW-0770">Synapse</keyword>
<keyword evidence="11" id="KW-0675">Receptor</keyword>
<evidence type="ECO:0000256" key="13">
    <source>
        <dbReference type="ARBA" id="ARBA00023224"/>
    </source>
</evidence>
<feature type="non-terminal residue" evidence="20">
    <location>
        <position position="886"/>
    </location>
</feature>
<keyword evidence="8" id="KW-0297">G-protein coupled receptor</keyword>
<keyword evidence="15" id="KW-0966">Cell projection</keyword>
<dbReference type="EMBL" id="CP111022">
    <property type="protein sequence ID" value="WAR19897.1"/>
    <property type="molecule type" value="Genomic_DNA"/>
</dbReference>
<evidence type="ECO:0000256" key="18">
    <source>
        <dbReference type="SAM" id="Phobius"/>
    </source>
</evidence>
<evidence type="ECO:0000256" key="17">
    <source>
        <dbReference type="SAM" id="MobiDB-lite"/>
    </source>
</evidence>
<dbReference type="InterPro" id="IPR009030">
    <property type="entry name" value="Growth_fac_rcpt_cys_sf"/>
</dbReference>
<evidence type="ECO:0000256" key="9">
    <source>
        <dbReference type="ARBA" id="ARBA00023136"/>
    </source>
</evidence>
<organism evidence="20 21">
    <name type="scientific">Mya arenaria</name>
    <name type="common">Soft-shell clam</name>
    <dbReference type="NCBI Taxonomy" id="6604"/>
    <lineage>
        <taxon>Eukaryota</taxon>
        <taxon>Metazoa</taxon>
        <taxon>Spiralia</taxon>
        <taxon>Lophotrochozoa</taxon>
        <taxon>Mollusca</taxon>
        <taxon>Bivalvia</taxon>
        <taxon>Autobranchia</taxon>
        <taxon>Heteroconchia</taxon>
        <taxon>Euheterodonta</taxon>
        <taxon>Imparidentia</taxon>
        <taxon>Neoheterodontei</taxon>
        <taxon>Myida</taxon>
        <taxon>Myoidea</taxon>
        <taxon>Myidae</taxon>
        <taxon>Mya</taxon>
    </lineage>
</organism>
<dbReference type="InterPro" id="IPR054714">
    <property type="entry name" value="GPR158_179_extracellular"/>
</dbReference>
<keyword evidence="12" id="KW-0325">Glycoprotein</keyword>
<dbReference type="Pfam" id="PF22572">
    <property type="entry name" value="GPR158_179_EC"/>
    <property type="match status" value="1"/>
</dbReference>
<feature type="region of interest" description="Disordered" evidence="17">
    <location>
        <begin position="146"/>
        <end position="177"/>
    </location>
</feature>
<dbReference type="PROSITE" id="PS50259">
    <property type="entry name" value="G_PROTEIN_RECEP_F3_4"/>
    <property type="match status" value="1"/>
</dbReference>
<evidence type="ECO:0000313" key="21">
    <source>
        <dbReference type="Proteomes" id="UP001164746"/>
    </source>
</evidence>
<evidence type="ECO:0000256" key="3">
    <source>
        <dbReference type="ARBA" id="ARBA00022475"/>
    </source>
</evidence>